<dbReference type="STRING" id="91626.A0A0C9MHN7"/>
<evidence type="ECO:0000256" key="1">
    <source>
        <dbReference type="SAM" id="MobiDB-lite"/>
    </source>
</evidence>
<organism evidence="2">
    <name type="scientific">Mucor ambiguus</name>
    <dbReference type="NCBI Taxonomy" id="91626"/>
    <lineage>
        <taxon>Eukaryota</taxon>
        <taxon>Fungi</taxon>
        <taxon>Fungi incertae sedis</taxon>
        <taxon>Mucoromycota</taxon>
        <taxon>Mucoromycotina</taxon>
        <taxon>Mucoromycetes</taxon>
        <taxon>Mucorales</taxon>
        <taxon>Mucorineae</taxon>
        <taxon>Mucoraceae</taxon>
        <taxon>Mucor</taxon>
    </lineage>
</organism>
<reference evidence="2" key="1">
    <citation type="submission" date="2014-09" db="EMBL/GenBank/DDBJ databases">
        <title>Draft genome sequence of an oleaginous Mucoromycotina fungus Mucor ambiguus NBRC6742.</title>
        <authorList>
            <person name="Takeda I."/>
            <person name="Yamane N."/>
            <person name="Morita T."/>
            <person name="Tamano K."/>
            <person name="Machida M."/>
            <person name="Baker S."/>
            <person name="Koike H."/>
        </authorList>
    </citation>
    <scope>NUCLEOTIDE SEQUENCE</scope>
    <source>
        <strain evidence="2">NBRC 6742</strain>
    </source>
</reference>
<evidence type="ECO:0000313" key="3">
    <source>
        <dbReference type="Proteomes" id="UP000053815"/>
    </source>
</evidence>
<proteinExistence type="predicted"/>
<sequence length="283" mass="32519">MYSQQFGTIIQPQTYERSFSPLLVETQDEGWKVATLSQHVTNHQGYYGRNLIEMPSMNSSTDCSPTKKTKPLPQVPTLYSTQEDTYCQLSQPVYHPHWQFDHNNYYAEVPCTAMSAFNLDPHAVYHHHYQQQQQPYMETGHLEYSTSSPSSVNEPEDPQSANSSPVADPAQLHQPPPKMEQNKNVRQITVKSINDDYRVWITVEPKETGESIAQKIHAIATFRTRKITSVTTASGRKVPLNKTPVFKNWEDMDDFEHGETWTATWGPLKKSFMDKVFSKFIET</sequence>
<evidence type="ECO:0000313" key="2">
    <source>
        <dbReference type="EMBL" id="GAN02627.1"/>
    </source>
</evidence>
<dbReference type="Proteomes" id="UP000053815">
    <property type="component" value="Unassembled WGS sequence"/>
</dbReference>
<dbReference type="OrthoDB" id="2381286at2759"/>
<name>A0A0C9MHN7_9FUNG</name>
<dbReference type="AlphaFoldDB" id="A0A0C9MHN7"/>
<feature type="compositionally biased region" description="Polar residues" evidence="1">
    <location>
        <begin position="144"/>
        <end position="165"/>
    </location>
</feature>
<keyword evidence="3" id="KW-1185">Reference proteome</keyword>
<feature type="region of interest" description="Disordered" evidence="1">
    <location>
        <begin position="141"/>
        <end position="184"/>
    </location>
</feature>
<dbReference type="EMBL" id="DF836314">
    <property type="protein sequence ID" value="GAN02627.1"/>
    <property type="molecule type" value="Genomic_DNA"/>
</dbReference>
<accession>A0A0C9MHN7</accession>
<gene>
    <name evidence="2" type="ORF">MAM1_0025d02072</name>
</gene>
<protein>
    <submittedName>
        <fullName evidence="2">Uncharacterized protein</fullName>
    </submittedName>
</protein>